<dbReference type="AlphaFoldDB" id="A0A918E5E8"/>
<sequence length="102" mass="11058">MVHPVLVVPAPPVLPVPRPVPARVSTPAEVQTGSHDEPRQGWQHLGGTRLPRDRLLPSSRQAGRHSFGPIMWPPLFTAGLGWLTRIAVERTFGRGLAAGKHA</sequence>
<dbReference type="RefSeq" id="WP_189139075.1">
    <property type="nucleotide sequence ID" value="NZ_BMNK01000004.1"/>
</dbReference>
<dbReference type="EMBL" id="BMNK01000004">
    <property type="protein sequence ID" value="GGP06205.1"/>
    <property type="molecule type" value="Genomic_DNA"/>
</dbReference>
<accession>A0A918E5E8</accession>
<reference evidence="2" key="1">
    <citation type="journal article" date="2014" name="Int. J. Syst. Evol. Microbiol.">
        <title>Complete genome sequence of Corynebacterium casei LMG S-19264T (=DSM 44701T), isolated from a smear-ripened cheese.</title>
        <authorList>
            <consortium name="US DOE Joint Genome Institute (JGI-PGF)"/>
            <person name="Walter F."/>
            <person name="Albersmeier A."/>
            <person name="Kalinowski J."/>
            <person name="Ruckert C."/>
        </authorList>
    </citation>
    <scope>NUCLEOTIDE SEQUENCE</scope>
    <source>
        <strain evidence="2">CGMCC 4.7430</strain>
    </source>
</reference>
<name>A0A918E5E8_9ACTN</name>
<gene>
    <name evidence="2" type="ORF">GCM10012278_28680</name>
</gene>
<keyword evidence="3" id="KW-1185">Reference proteome</keyword>
<evidence type="ECO:0000256" key="1">
    <source>
        <dbReference type="SAM" id="MobiDB-lite"/>
    </source>
</evidence>
<reference evidence="2" key="2">
    <citation type="submission" date="2020-09" db="EMBL/GenBank/DDBJ databases">
        <authorList>
            <person name="Sun Q."/>
            <person name="Zhou Y."/>
        </authorList>
    </citation>
    <scope>NUCLEOTIDE SEQUENCE</scope>
    <source>
        <strain evidence="2">CGMCC 4.7430</strain>
    </source>
</reference>
<feature type="region of interest" description="Disordered" evidence="1">
    <location>
        <begin position="25"/>
        <end position="65"/>
    </location>
</feature>
<comment type="caution">
    <text evidence="2">The sequence shown here is derived from an EMBL/GenBank/DDBJ whole genome shotgun (WGS) entry which is preliminary data.</text>
</comment>
<evidence type="ECO:0000313" key="2">
    <source>
        <dbReference type="EMBL" id="GGP06205.1"/>
    </source>
</evidence>
<proteinExistence type="predicted"/>
<evidence type="ECO:0000313" key="3">
    <source>
        <dbReference type="Proteomes" id="UP000660745"/>
    </source>
</evidence>
<organism evidence="2 3">
    <name type="scientific">Nonomuraea glycinis</name>
    <dbReference type="NCBI Taxonomy" id="2047744"/>
    <lineage>
        <taxon>Bacteria</taxon>
        <taxon>Bacillati</taxon>
        <taxon>Actinomycetota</taxon>
        <taxon>Actinomycetes</taxon>
        <taxon>Streptosporangiales</taxon>
        <taxon>Streptosporangiaceae</taxon>
        <taxon>Nonomuraea</taxon>
    </lineage>
</organism>
<protein>
    <submittedName>
        <fullName evidence="2">Uncharacterized protein</fullName>
    </submittedName>
</protein>
<dbReference type="Proteomes" id="UP000660745">
    <property type="component" value="Unassembled WGS sequence"/>
</dbReference>